<dbReference type="RefSeq" id="WP_110665017.1">
    <property type="nucleotide sequence ID" value="NZ_PYBW01000010.1"/>
</dbReference>
<accession>A0A2V4PS72</accession>
<evidence type="ECO:0000256" key="1">
    <source>
        <dbReference type="SAM" id="MobiDB-lite"/>
    </source>
</evidence>
<dbReference type="Proteomes" id="UP000248039">
    <property type="component" value="Unassembled WGS sequence"/>
</dbReference>
<evidence type="ECO:0000313" key="2">
    <source>
        <dbReference type="EMBL" id="PYC87873.1"/>
    </source>
</evidence>
<gene>
    <name evidence="2" type="ORF">C7C46_02200</name>
</gene>
<protein>
    <submittedName>
        <fullName evidence="2">Uncharacterized protein</fullName>
    </submittedName>
</protein>
<dbReference type="AlphaFoldDB" id="A0A2V4PS72"/>
<feature type="region of interest" description="Disordered" evidence="1">
    <location>
        <begin position="36"/>
        <end position="60"/>
    </location>
</feature>
<proteinExistence type="predicted"/>
<name>A0A2V4PS72_9ACTN</name>
<reference evidence="2 3" key="1">
    <citation type="submission" date="2018-03" db="EMBL/GenBank/DDBJ databases">
        <title>Bioinformatic expansion and discovery of thiopeptide antibiotics.</title>
        <authorList>
            <person name="Schwalen C.J."/>
            <person name="Hudson G.A."/>
            <person name="Mitchell D.A."/>
        </authorList>
    </citation>
    <scope>NUCLEOTIDE SEQUENCE [LARGE SCALE GENOMIC DNA]</scope>
    <source>
        <strain evidence="2 3">ATCC 21389</strain>
    </source>
</reference>
<sequence>MQRTGISVKQQVALVLAAGTAVVAAGVGLLSSAGTVSADGSTGAAPTASASPNGGPNDWS</sequence>
<keyword evidence="3" id="KW-1185">Reference proteome</keyword>
<organism evidence="2 3">
    <name type="scientific">Streptomyces tateyamensis</name>
    <dbReference type="NCBI Taxonomy" id="565073"/>
    <lineage>
        <taxon>Bacteria</taxon>
        <taxon>Bacillati</taxon>
        <taxon>Actinomycetota</taxon>
        <taxon>Actinomycetes</taxon>
        <taxon>Kitasatosporales</taxon>
        <taxon>Streptomycetaceae</taxon>
        <taxon>Streptomyces</taxon>
    </lineage>
</organism>
<comment type="caution">
    <text evidence="2">The sequence shown here is derived from an EMBL/GenBank/DDBJ whole genome shotgun (WGS) entry which is preliminary data.</text>
</comment>
<dbReference type="EMBL" id="PYBW01000010">
    <property type="protein sequence ID" value="PYC87873.1"/>
    <property type="molecule type" value="Genomic_DNA"/>
</dbReference>
<evidence type="ECO:0000313" key="3">
    <source>
        <dbReference type="Proteomes" id="UP000248039"/>
    </source>
</evidence>